<organism evidence="10 11">
    <name type="scientific">Litorilinea aerophila</name>
    <dbReference type="NCBI Taxonomy" id="1204385"/>
    <lineage>
        <taxon>Bacteria</taxon>
        <taxon>Bacillati</taxon>
        <taxon>Chloroflexota</taxon>
        <taxon>Caldilineae</taxon>
        <taxon>Caldilineales</taxon>
        <taxon>Caldilineaceae</taxon>
        <taxon>Litorilinea</taxon>
    </lineage>
</organism>
<sequence length="280" mass="30552">MTFEAKVKTQTDRPRGEGTSAPGHSAGWLLQHLEYLLVPVVLGLGLFVWDRLVVWQGYPPFILPAPAVVFRKFLLTLQDGTLVRHGLVTLLEVLLGLALGLSLAFVLGYWLGKHRGAERLLSPYIVASQSVPIVAIAPLLVIWFGSGLLSKVLVCGLITFFPTLVSTMVGIRNVDRDLYDLMRSLRASRWQIFRLLELPAALPIIFGGLKLSVILAVVGAVVGEFSGADVGLGFLINLARGVLDTPLMFVAVIALILLAQLLYLGVSLLESYCLRWQRAA</sequence>
<evidence type="ECO:0000256" key="6">
    <source>
        <dbReference type="ARBA" id="ARBA00023136"/>
    </source>
</evidence>
<evidence type="ECO:0000256" key="7">
    <source>
        <dbReference type="RuleBase" id="RU363032"/>
    </source>
</evidence>
<keyword evidence="3" id="KW-1003">Cell membrane</keyword>
<evidence type="ECO:0000256" key="3">
    <source>
        <dbReference type="ARBA" id="ARBA00022475"/>
    </source>
</evidence>
<comment type="similarity">
    <text evidence="7">Belongs to the binding-protein-dependent transport system permease family.</text>
</comment>
<feature type="transmembrane region" description="Helical" evidence="7">
    <location>
        <begin position="195"/>
        <end position="222"/>
    </location>
</feature>
<feature type="transmembrane region" description="Helical" evidence="7">
    <location>
        <begin position="90"/>
        <end position="112"/>
    </location>
</feature>
<dbReference type="GO" id="GO:0055085">
    <property type="term" value="P:transmembrane transport"/>
    <property type="evidence" value="ECO:0007669"/>
    <property type="project" value="InterPro"/>
</dbReference>
<dbReference type="EMBL" id="VIGC01000002">
    <property type="protein sequence ID" value="TQE97616.1"/>
    <property type="molecule type" value="Genomic_DNA"/>
</dbReference>
<evidence type="ECO:0000256" key="2">
    <source>
        <dbReference type="ARBA" id="ARBA00022448"/>
    </source>
</evidence>
<dbReference type="PANTHER" id="PTHR30151">
    <property type="entry name" value="ALKANE SULFONATE ABC TRANSPORTER-RELATED, MEMBRANE SUBUNIT"/>
    <property type="match status" value="1"/>
</dbReference>
<dbReference type="OrthoDB" id="9804353at2"/>
<dbReference type="PANTHER" id="PTHR30151:SF20">
    <property type="entry name" value="ABC TRANSPORTER PERMEASE PROTEIN HI_0355-RELATED"/>
    <property type="match status" value="1"/>
</dbReference>
<dbReference type="Gene3D" id="1.10.3720.10">
    <property type="entry name" value="MetI-like"/>
    <property type="match status" value="1"/>
</dbReference>
<dbReference type="CDD" id="cd06261">
    <property type="entry name" value="TM_PBP2"/>
    <property type="match status" value="1"/>
</dbReference>
<dbReference type="Pfam" id="PF00528">
    <property type="entry name" value="BPD_transp_1"/>
    <property type="match status" value="1"/>
</dbReference>
<evidence type="ECO:0000259" key="9">
    <source>
        <dbReference type="PROSITE" id="PS50928"/>
    </source>
</evidence>
<dbReference type="GO" id="GO:0005886">
    <property type="term" value="C:plasma membrane"/>
    <property type="evidence" value="ECO:0007669"/>
    <property type="project" value="UniProtKB-SubCell"/>
</dbReference>
<proteinExistence type="inferred from homology"/>
<dbReference type="FunCoup" id="A0A540VLP3">
    <property type="interactions" value="2"/>
</dbReference>
<name>A0A540VLP3_9CHLR</name>
<feature type="transmembrane region" description="Helical" evidence="7">
    <location>
        <begin position="151"/>
        <end position="174"/>
    </location>
</feature>
<comment type="subcellular location">
    <subcellularLocation>
        <location evidence="1 7">Cell membrane</location>
        <topology evidence="1 7">Multi-pass membrane protein</topology>
    </subcellularLocation>
</comment>
<evidence type="ECO:0000256" key="5">
    <source>
        <dbReference type="ARBA" id="ARBA00022989"/>
    </source>
</evidence>
<evidence type="ECO:0000313" key="11">
    <source>
        <dbReference type="Proteomes" id="UP000317371"/>
    </source>
</evidence>
<evidence type="ECO:0000256" key="1">
    <source>
        <dbReference type="ARBA" id="ARBA00004651"/>
    </source>
</evidence>
<dbReference type="InParanoid" id="A0A540VLP3"/>
<evidence type="ECO:0000256" key="4">
    <source>
        <dbReference type="ARBA" id="ARBA00022692"/>
    </source>
</evidence>
<keyword evidence="6 7" id="KW-0472">Membrane</keyword>
<evidence type="ECO:0000313" key="10">
    <source>
        <dbReference type="EMBL" id="TQE97616.1"/>
    </source>
</evidence>
<dbReference type="InterPro" id="IPR000515">
    <property type="entry name" value="MetI-like"/>
</dbReference>
<dbReference type="AlphaFoldDB" id="A0A540VLP3"/>
<gene>
    <name evidence="10" type="ORF">FKZ61_01720</name>
</gene>
<comment type="caution">
    <text evidence="10">The sequence shown here is derived from an EMBL/GenBank/DDBJ whole genome shotgun (WGS) entry which is preliminary data.</text>
</comment>
<keyword evidence="2 7" id="KW-0813">Transport</keyword>
<feature type="region of interest" description="Disordered" evidence="8">
    <location>
        <begin position="1"/>
        <end position="20"/>
    </location>
</feature>
<feature type="transmembrane region" description="Helical" evidence="7">
    <location>
        <begin position="32"/>
        <end position="49"/>
    </location>
</feature>
<reference evidence="10 11" key="1">
    <citation type="submission" date="2019-06" db="EMBL/GenBank/DDBJ databases">
        <title>Genome sequence of Litorilinea aerophila BAA-2444.</title>
        <authorList>
            <person name="Maclea K.S."/>
            <person name="Maurais E.G."/>
            <person name="Iannazzi L.C."/>
        </authorList>
    </citation>
    <scope>NUCLEOTIDE SEQUENCE [LARGE SCALE GENOMIC DNA]</scope>
    <source>
        <strain evidence="10 11">ATCC BAA-2444</strain>
    </source>
</reference>
<keyword evidence="5 7" id="KW-1133">Transmembrane helix</keyword>
<evidence type="ECO:0000256" key="8">
    <source>
        <dbReference type="SAM" id="MobiDB-lite"/>
    </source>
</evidence>
<keyword evidence="11" id="KW-1185">Reference proteome</keyword>
<feature type="transmembrane region" description="Helical" evidence="7">
    <location>
        <begin position="124"/>
        <end position="145"/>
    </location>
</feature>
<dbReference type="SUPFAM" id="SSF161098">
    <property type="entry name" value="MetI-like"/>
    <property type="match status" value="1"/>
</dbReference>
<keyword evidence="4 7" id="KW-0812">Transmembrane</keyword>
<dbReference type="RefSeq" id="WP_141608343.1">
    <property type="nucleotide sequence ID" value="NZ_VIGC02000002.1"/>
</dbReference>
<dbReference type="PROSITE" id="PS50928">
    <property type="entry name" value="ABC_TM1"/>
    <property type="match status" value="1"/>
</dbReference>
<accession>A0A540VLP3</accession>
<protein>
    <submittedName>
        <fullName evidence="10">ABC transporter permease</fullName>
    </submittedName>
</protein>
<dbReference type="Proteomes" id="UP000317371">
    <property type="component" value="Unassembled WGS sequence"/>
</dbReference>
<dbReference type="InterPro" id="IPR035906">
    <property type="entry name" value="MetI-like_sf"/>
</dbReference>
<feature type="domain" description="ABC transmembrane type-1" evidence="9">
    <location>
        <begin position="82"/>
        <end position="270"/>
    </location>
</feature>
<feature type="transmembrane region" description="Helical" evidence="7">
    <location>
        <begin position="247"/>
        <end position="269"/>
    </location>
</feature>
<feature type="compositionally biased region" description="Basic and acidic residues" evidence="8">
    <location>
        <begin position="1"/>
        <end position="16"/>
    </location>
</feature>